<feature type="chain" id="PRO_5002162255" evidence="2">
    <location>
        <begin position="21"/>
        <end position="509"/>
    </location>
</feature>
<proteinExistence type="predicted"/>
<comment type="caution">
    <text evidence="3">The sequence shown here is derived from an EMBL/GenBank/DDBJ whole genome shotgun (WGS) entry which is preliminary data.</text>
</comment>
<evidence type="ECO:0000256" key="1">
    <source>
        <dbReference type="SAM" id="MobiDB-lite"/>
    </source>
</evidence>
<evidence type="ECO:0000256" key="2">
    <source>
        <dbReference type="SAM" id="SignalP"/>
    </source>
</evidence>
<dbReference type="RefSeq" id="WP_052547090.1">
    <property type="nucleotide sequence ID" value="NZ_JMCC02000011.1"/>
</dbReference>
<dbReference type="InterPro" id="IPR010870">
    <property type="entry name" value="Porin_O/P"/>
</dbReference>
<dbReference type="Pfam" id="PF07396">
    <property type="entry name" value="Porin_O_P"/>
    <property type="match status" value="1"/>
</dbReference>
<evidence type="ECO:0000313" key="3">
    <source>
        <dbReference type="EMBL" id="KIG18473.1"/>
    </source>
</evidence>
<accession>A0A0C2A4Y7</accession>
<feature type="signal peptide" evidence="2">
    <location>
        <begin position="1"/>
        <end position="20"/>
    </location>
</feature>
<protein>
    <submittedName>
        <fullName evidence="3">FmdC</fullName>
    </submittedName>
</protein>
<gene>
    <name evidence="3" type="ORF">DB30_00758</name>
</gene>
<dbReference type="EMBL" id="JMCC02000011">
    <property type="protein sequence ID" value="KIG18473.1"/>
    <property type="molecule type" value="Genomic_DNA"/>
</dbReference>
<feature type="region of interest" description="Disordered" evidence="1">
    <location>
        <begin position="17"/>
        <end position="112"/>
    </location>
</feature>
<keyword evidence="2" id="KW-0732">Signal</keyword>
<feature type="compositionally biased region" description="Pro residues" evidence="1">
    <location>
        <begin position="63"/>
        <end position="73"/>
    </location>
</feature>
<organism evidence="3 4">
    <name type="scientific">Enhygromyxa salina</name>
    <dbReference type="NCBI Taxonomy" id="215803"/>
    <lineage>
        <taxon>Bacteria</taxon>
        <taxon>Pseudomonadati</taxon>
        <taxon>Myxococcota</taxon>
        <taxon>Polyangia</taxon>
        <taxon>Nannocystales</taxon>
        <taxon>Nannocystaceae</taxon>
        <taxon>Enhygromyxa</taxon>
    </lineage>
</organism>
<evidence type="ECO:0000313" key="4">
    <source>
        <dbReference type="Proteomes" id="UP000031599"/>
    </source>
</evidence>
<dbReference type="Proteomes" id="UP000031599">
    <property type="component" value="Unassembled WGS sequence"/>
</dbReference>
<sequence>MNLSILSLFSLLSLAPPADAAASQPDAPVAVTPETDSSSTPAPEQPEQPVPSVDAPEPEPEPEPAPAPVPATPEPVEAPAEPASEDPGQGPPVQTAKPKADEDEVSPLVPNKQWALTQDVPINAQNIRFRPGKGLTFASKDDKYKLAMGLRVQMLYTLDHDNDAAPDVEPVTHTFQLRRARLAFQGNVFGEHNKYKLELSFSPRDISLKNSTAKFTILRDFYVEFDYLRNLTVRVGQYKLPYSHQRVISSGKLQLVDRSIVGSEFDLDRDIGIDIRSKDFLGVKRLRYYAGVYMGGGRDNYTLEPVAGRGGLVYIARIEVAPFGQFDDYTEGDFDRTKKPRLSLGVAYSYMDDAVVNRGTKGSTPTDGGTTDYHNANAGLQFKVLGLAISGEFFWRQGRRHVGDAEVEDELGNLVLAPIEAPRNGLGWFVQAGYMIPHAPIEVAARYSEIRALGTETETAISDRREAGGGLSWYIAGHPYKLQADYFRIWDDAIGRGLDEIRVQAQISF</sequence>
<name>A0A0C2A4Y7_9BACT</name>
<dbReference type="SUPFAM" id="SSF56935">
    <property type="entry name" value="Porins"/>
    <property type="match status" value="1"/>
</dbReference>
<dbReference type="InterPro" id="IPR023614">
    <property type="entry name" value="Porin_dom_sf"/>
</dbReference>
<dbReference type="AlphaFoldDB" id="A0A0C2A4Y7"/>
<feature type="compositionally biased region" description="Low complexity" evidence="1">
    <location>
        <begin position="74"/>
        <end position="87"/>
    </location>
</feature>
<reference evidence="3 4" key="1">
    <citation type="submission" date="2014-12" db="EMBL/GenBank/DDBJ databases">
        <title>Genome assembly of Enhygromyxa salina DSM 15201.</title>
        <authorList>
            <person name="Sharma G."/>
            <person name="Subramanian S."/>
        </authorList>
    </citation>
    <scope>NUCLEOTIDE SEQUENCE [LARGE SCALE GENOMIC DNA]</scope>
    <source>
        <strain evidence="3 4">DSM 15201</strain>
    </source>
</reference>
<feature type="compositionally biased region" description="Low complexity" evidence="1">
    <location>
        <begin position="17"/>
        <end position="28"/>
    </location>
</feature>
<dbReference type="Gene3D" id="2.40.160.10">
    <property type="entry name" value="Porin"/>
    <property type="match status" value="1"/>
</dbReference>